<keyword evidence="2" id="KW-1185">Reference proteome</keyword>
<dbReference type="AlphaFoldDB" id="A0A9D4TJT4"/>
<dbReference type="Proteomes" id="UP001055712">
    <property type="component" value="Unassembled WGS sequence"/>
</dbReference>
<organism evidence="1 2">
    <name type="scientific">Chlorella vulgaris</name>
    <name type="common">Green alga</name>
    <dbReference type="NCBI Taxonomy" id="3077"/>
    <lineage>
        <taxon>Eukaryota</taxon>
        <taxon>Viridiplantae</taxon>
        <taxon>Chlorophyta</taxon>
        <taxon>core chlorophytes</taxon>
        <taxon>Trebouxiophyceae</taxon>
        <taxon>Chlorellales</taxon>
        <taxon>Chlorellaceae</taxon>
        <taxon>Chlorella clade</taxon>
        <taxon>Chlorella</taxon>
    </lineage>
</organism>
<dbReference type="InterPro" id="IPR038538">
    <property type="entry name" value="MTERF_sf"/>
</dbReference>
<comment type="caution">
    <text evidence="1">The sequence shown here is derived from an EMBL/GenBank/DDBJ whole genome shotgun (WGS) entry which is preliminary data.</text>
</comment>
<evidence type="ECO:0000313" key="2">
    <source>
        <dbReference type="Proteomes" id="UP001055712"/>
    </source>
</evidence>
<accession>A0A9D4TJT4</accession>
<sequence>MNNLLQLGLGKQQVAKALSQSWVLLALAPERLAKLEAVVQLELGADRQLWVKVLGNKPRVAICTEAALRQRAQALVAELARRRHAGWLILHLLAINTIVWRRALAVWQQCGVAEPRAMVRNNPNLLTVEWLHRSRMANLRVLQQWLPWEVSAAQVIERYAGYVASIAADRLAGRLLYLEQLGLLPLLVGNKPAARQEWRLQQGLSVSKKAAGDAVLITVRDVAISTAAQFDSLIDSALSQQEQDDDGLVSSSSSSSPSFEVFRKGRLLQLPAW</sequence>
<gene>
    <name evidence="1" type="ORF">D9Q98_010262</name>
</gene>
<reference evidence="1" key="2">
    <citation type="submission" date="2020-11" db="EMBL/GenBank/DDBJ databases">
        <authorList>
            <person name="Cecchin M."/>
            <person name="Marcolungo L."/>
            <person name="Rossato M."/>
            <person name="Girolomoni L."/>
            <person name="Cosentino E."/>
            <person name="Cuine S."/>
            <person name="Li-Beisson Y."/>
            <person name="Delledonne M."/>
            <person name="Ballottari M."/>
        </authorList>
    </citation>
    <scope>NUCLEOTIDE SEQUENCE</scope>
    <source>
        <strain evidence="1">211/11P</strain>
        <tissue evidence="1">Whole cell</tissue>
    </source>
</reference>
<dbReference type="EMBL" id="SIDB01000010">
    <property type="protein sequence ID" value="KAI3427345.1"/>
    <property type="molecule type" value="Genomic_DNA"/>
</dbReference>
<proteinExistence type="predicted"/>
<name>A0A9D4TJT4_CHLVU</name>
<protein>
    <submittedName>
        <fullName evidence="1">Uncharacterized protein</fullName>
    </submittedName>
</protein>
<evidence type="ECO:0000313" key="1">
    <source>
        <dbReference type="EMBL" id="KAI3427345.1"/>
    </source>
</evidence>
<dbReference type="Gene3D" id="1.25.70.10">
    <property type="entry name" value="Transcription termination factor 3, mitochondrial"/>
    <property type="match status" value="1"/>
</dbReference>
<reference evidence="1" key="1">
    <citation type="journal article" date="2019" name="Plant J.">
        <title>Chlorella vulgaris genome assembly and annotation reveals the molecular basis for metabolic acclimation to high light conditions.</title>
        <authorList>
            <person name="Cecchin M."/>
            <person name="Marcolungo L."/>
            <person name="Rossato M."/>
            <person name="Girolomoni L."/>
            <person name="Cosentino E."/>
            <person name="Cuine S."/>
            <person name="Li-Beisson Y."/>
            <person name="Delledonne M."/>
            <person name="Ballottari M."/>
        </authorList>
    </citation>
    <scope>NUCLEOTIDE SEQUENCE</scope>
    <source>
        <strain evidence="1">211/11P</strain>
    </source>
</reference>